<dbReference type="EMBL" id="CAJJDN010000127">
    <property type="protein sequence ID" value="CAD8120548.1"/>
    <property type="molecule type" value="Genomic_DNA"/>
</dbReference>
<reference evidence="1" key="1">
    <citation type="submission" date="2021-01" db="EMBL/GenBank/DDBJ databases">
        <authorList>
            <consortium name="Genoscope - CEA"/>
            <person name="William W."/>
        </authorList>
    </citation>
    <scope>NUCLEOTIDE SEQUENCE</scope>
</reference>
<comment type="caution">
    <text evidence="1">The sequence shown here is derived from an EMBL/GenBank/DDBJ whole genome shotgun (WGS) entry which is preliminary data.</text>
</comment>
<dbReference type="AlphaFoldDB" id="A0A8S1QY79"/>
<sequence length="61" mass="7222">MYYINYSSFGRSLRTFRLCRYTVFGTVDYIKKQFSVGQNILIALKTDLRLELIKFTINSSK</sequence>
<keyword evidence="2" id="KW-1185">Reference proteome</keyword>
<proteinExistence type="predicted"/>
<evidence type="ECO:0000313" key="1">
    <source>
        <dbReference type="EMBL" id="CAD8120548.1"/>
    </source>
</evidence>
<organism evidence="1 2">
    <name type="scientific">Paramecium sonneborni</name>
    <dbReference type="NCBI Taxonomy" id="65129"/>
    <lineage>
        <taxon>Eukaryota</taxon>
        <taxon>Sar</taxon>
        <taxon>Alveolata</taxon>
        <taxon>Ciliophora</taxon>
        <taxon>Intramacronucleata</taxon>
        <taxon>Oligohymenophorea</taxon>
        <taxon>Peniculida</taxon>
        <taxon>Parameciidae</taxon>
        <taxon>Paramecium</taxon>
    </lineage>
</organism>
<gene>
    <name evidence="1" type="ORF">PSON_ATCC_30995.1.T1270004</name>
</gene>
<protein>
    <submittedName>
        <fullName evidence="1">Uncharacterized protein</fullName>
    </submittedName>
</protein>
<evidence type="ECO:0000313" key="2">
    <source>
        <dbReference type="Proteomes" id="UP000692954"/>
    </source>
</evidence>
<name>A0A8S1QY79_9CILI</name>
<accession>A0A8S1QY79</accession>
<dbReference type="Proteomes" id="UP000692954">
    <property type="component" value="Unassembled WGS sequence"/>
</dbReference>